<name>A0A8S9Z8C8_9TREM</name>
<dbReference type="Proteomes" id="UP000822476">
    <property type="component" value="Unassembled WGS sequence"/>
</dbReference>
<gene>
    <name evidence="1" type="ORF">EG68_00976</name>
</gene>
<sequence length="80" mass="8956">MYFLWFLLEDNSARLDDDPECTWSSQYKSAQSSGKKAKLSRSISILSATQKYKLTVVGTPALEERCPSVSPRCPKVDPQA</sequence>
<dbReference type="OrthoDB" id="10570214at2759"/>
<organism evidence="1 2">
    <name type="scientific">Paragonimus skrjabini miyazakii</name>
    <dbReference type="NCBI Taxonomy" id="59628"/>
    <lineage>
        <taxon>Eukaryota</taxon>
        <taxon>Metazoa</taxon>
        <taxon>Spiralia</taxon>
        <taxon>Lophotrochozoa</taxon>
        <taxon>Platyhelminthes</taxon>
        <taxon>Trematoda</taxon>
        <taxon>Digenea</taxon>
        <taxon>Plagiorchiida</taxon>
        <taxon>Troglotremata</taxon>
        <taxon>Troglotrematidae</taxon>
        <taxon>Paragonimus</taxon>
    </lineage>
</organism>
<proteinExistence type="predicted"/>
<accession>A0A8S9Z8C8</accession>
<dbReference type="AlphaFoldDB" id="A0A8S9Z8C8"/>
<comment type="caution">
    <text evidence="1">The sequence shown here is derived from an EMBL/GenBank/DDBJ whole genome shotgun (WGS) entry which is preliminary data.</text>
</comment>
<evidence type="ECO:0000313" key="1">
    <source>
        <dbReference type="EMBL" id="KAF7261786.1"/>
    </source>
</evidence>
<reference evidence="1" key="1">
    <citation type="submission" date="2019-07" db="EMBL/GenBank/DDBJ databases">
        <title>Annotation for the trematode Paragonimus miyazaki's.</title>
        <authorList>
            <person name="Choi Y.-J."/>
        </authorList>
    </citation>
    <scope>NUCLEOTIDE SEQUENCE</scope>
    <source>
        <strain evidence="1">Japan</strain>
    </source>
</reference>
<dbReference type="EMBL" id="JTDE01000262">
    <property type="protein sequence ID" value="KAF7261786.1"/>
    <property type="molecule type" value="Genomic_DNA"/>
</dbReference>
<keyword evidence="2" id="KW-1185">Reference proteome</keyword>
<evidence type="ECO:0000313" key="2">
    <source>
        <dbReference type="Proteomes" id="UP000822476"/>
    </source>
</evidence>
<protein>
    <submittedName>
        <fullName evidence="1">Uncharacterized protein</fullName>
    </submittedName>
</protein>